<feature type="signal peptide" evidence="12">
    <location>
        <begin position="1"/>
        <end position="15"/>
    </location>
</feature>
<evidence type="ECO:0000256" key="7">
    <source>
        <dbReference type="ARBA" id="ARBA00022824"/>
    </source>
</evidence>
<evidence type="ECO:0000256" key="10">
    <source>
        <dbReference type="ARBA" id="ARBA00047346"/>
    </source>
</evidence>
<dbReference type="Pfam" id="PF03155">
    <property type="entry name" value="Alg6_Alg8"/>
    <property type="match status" value="1"/>
</dbReference>
<feature type="transmembrane region" description="Helical" evidence="11">
    <location>
        <begin position="413"/>
        <end position="433"/>
    </location>
</feature>
<keyword evidence="9 11" id="KW-0472">Membrane</keyword>
<accession>A0A4P9XUN1</accession>
<evidence type="ECO:0000256" key="8">
    <source>
        <dbReference type="ARBA" id="ARBA00022989"/>
    </source>
</evidence>
<dbReference type="STRING" id="78915.A0A4P9XUN1"/>
<dbReference type="EMBL" id="KZ992479">
    <property type="protein sequence ID" value="RKP09944.1"/>
    <property type="molecule type" value="Genomic_DNA"/>
</dbReference>
<gene>
    <name evidence="13" type="ORF">THASP1DRAFT_28266</name>
</gene>
<dbReference type="AlphaFoldDB" id="A0A4P9XUN1"/>
<dbReference type="GO" id="GO:0006487">
    <property type="term" value="P:protein N-linked glycosylation"/>
    <property type="evidence" value="ECO:0007669"/>
    <property type="project" value="TreeGrafter"/>
</dbReference>
<keyword evidence="4 11" id="KW-0328">Glycosyltransferase</keyword>
<evidence type="ECO:0000256" key="9">
    <source>
        <dbReference type="ARBA" id="ARBA00023136"/>
    </source>
</evidence>
<comment type="similarity">
    <text evidence="3 11">Belongs to the ALG6/ALG8 glucosyltransferase family.</text>
</comment>
<dbReference type="PANTHER" id="PTHR12413">
    <property type="entry name" value="DOLICHYL GLYCOSYLTRANSFERASE"/>
    <property type="match status" value="1"/>
</dbReference>
<feature type="transmembrane region" description="Helical" evidence="11">
    <location>
        <begin position="225"/>
        <end position="245"/>
    </location>
</feature>
<feature type="transmembrane region" description="Helical" evidence="11">
    <location>
        <begin position="385"/>
        <end position="404"/>
    </location>
</feature>
<proteinExistence type="inferred from homology"/>
<dbReference type="OrthoDB" id="1689333at2759"/>
<feature type="transmembrane region" description="Helical" evidence="11">
    <location>
        <begin position="128"/>
        <end position="148"/>
    </location>
</feature>
<sequence>MADAFWRLAVIGTLGKLLLVPSYRSTDFDVHRNWLAITRSLPVSRWYYEDTSEWTLDYPPFFAWFEYVLSLVAPWVDPLITVISAEPYQSLRCILYQRFTVILTDGMLYYALYRFVKEVGWQTTRERVAVAACIFLNFGLVLIDHILWLHIHFQYNGFLFGILIMSIVEVIKGRAIHAAAWFAILLNFKHIFLYLAPAYFVYLLRAYCFPRSLNPEALRRGMPRLASLGAVVLGITAISFGPFLVRGQLGQVLSRLFPFKRGLCHAFWAPNFWALYSFADRILLTVYKVVLRRDVAAPASMTRGLVGDTTFGILPDIPPLYTFLLTLLFQLPALVKLFRKPTARNFIDALILCGYASFLFGWHVHEKAVLLMVIPLVAAESLERFRIFALLSAAGHVSLLPLLFTSAEGPTKVALIALWSVLTYGVLGHYARGHKTSEPLFGRPLQLYLAGLCAVQTYAGLGHQLLFGSERMEFLPLMILSVYCALGVVVSWIQLYVVFMRPASGQVATKTSGHTS</sequence>
<dbReference type="UniPathway" id="UPA00378"/>
<reference evidence="14" key="1">
    <citation type="journal article" date="2018" name="Nat. Microbiol.">
        <title>Leveraging single-cell genomics to expand the fungal tree of life.</title>
        <authorList>
            <person name="Ahrendt S.R."/>
            <person name="Quandt C.A."/>
            <person name="Ciobanu D."/>
            <person name="Clum A."/>
            <person name="Salamov A."/>
            <person name="Andreopoulos B."/>
            <person name="Cheng J.F."/>
            <person name="Woyke T."/>
            <person name="Pelin A."/>
            <person name="Henrissat B."/>
            <person name="Reynolds N.K."/>
            <person name="Benny G.L."/>
            <person name="Smith M.E."/>
            <person name="James T.Y."/>
            <person name="Grigoriev I.V."/>
        </authorList>
    </citation>
    <scope>NUCLEOTIDE SEQUENCE [LARGE SCALE GENOMIC DNA]</scope>
    <source>
        <strain evidence="14">RSA 1356</strain>
    </source>
</reference>
<evidence type="ECO:0000256" key="4">
    <source>
        <dbReference type="ARBA" id="ARBA00022676"/>
    </source>
</evidence>
<dbReference type="InterPro" id="IPR004856">
    <property type="entry name" value="Glyco_trans_ALG6/ALG8"/>
</dbReference>
<dbReference type="PANTHER" id="PTHR12413:SF2">
    <property type="entry name" value="DOLICHYL PYROPHOSPHATE GLC1MAN9GLCNAC2 ALPHA-1,3-GLUCOSYLTRANSFERASE-RELATED"/>
    <property type="match status" value="1"/>
</dbReference>
<feature type="chain" id="PRO_5020567412" description="Alpha-1,3-glucosyltransferase" evidence="12">
    <location>
        <begin position="16"/>
        <end position="516"/>
    </location>
</feature>
<keyword evidence="7 11" id="KW-0256">Endoplasmic reticulum</keyword>
<keyword evidence="5 11" id="KW-0808">Transferase</keyword>
<keyword evidence="6 11" id="KW-0812">Transmembrane</keyword>
<organism evidence="13 14">
    <name type="scientific">Thamnocephalis sphaerospora</name>
    <dbReference type="NCBI Taxonomy" id="78915"/>
    <lineage>
        <taxon>Eukaryota</taxon>
        <taxon>Fungi</taxon>
        <taxon>Fungi incertae sedis</taxon>
        <taxon>Zoopagomycota</taxon>
        <taxon>Zoopagomycotina</taxon>
        <taxon>Zoopagomycetes</taxon>
        <taxon>Zoopagales</taxon>
        <taxon>Sigmoideomycetaceae</taxon>
        <taxon>Thamnocephalis</taxon>
    </lineage>
</organism>
<dbReference type="Proteomes" id="UP000271241">
    <property type="component" value="Unassembled WGS sequence"/>
</dbReference>
<feature type="transmembrane region" description="Helical" evidence="11">
    <location>
        <begin position="320"/>
        <end position="338"/>
    </location>
</feature>
<evidence type="ECO:0000256" key="1">
    <source>
        <dbReference type="ARBA" id="ARBA00004477"/>
    </source>
</evidence>
<feature type="transmembrane region" description="Helical" evidence="11">
    <location>
        <begin position="345"/>
        <end position="365"/>
    </location>
</feature>
<evidence type="ECO:0000256" key="6">
    <source>
        <dbReference type="ARBA" id="ARBA00022692"/>
    </source>
</evidence>
<evidence type="ECO:0000256" key="11">
    <source>
        <dbReference type="RuleBase" id="RU363110"/>
    </source>
</evidence>
<comment type="pathway">
    <text evidence="2 11">Protein modification; protein glycosylation.</text>
</comment>
<feature type="transmembrane region" description="Helical" evidence="11">
    <location>
        <begin position="95"/>
        <end position="116"/>
    </location>
</feature>
<feature type="transmembrane region" description="Helical" evidence="11">
    <location>
        <begin position="445"/>
        <end position="467"/>
    </location>
</feature>
<keyword evidence="14" id="KW-1185">Reference proteome</keyword>
<evidence type="ECO:0000256" key="5">
    <source>
        <dbReference type="ARBA" id="ARBA00022679"/>
    </source>
</evidence>
<comment type="subcellular location">
    <subcellularLocation>
        <location evidence="1 11">Endoplasmic reticulum membrane</location>
        <topology evidence="1 11">Multi-pass membrane protein</topology>
    </subcellularLocation>
</comment>
<evidence type="ECO:0000313" key="13">
    <source>
        <dbReference type="EMBL" id="RKP09944.1"/>
    </source>
</evidence>
<dbReference type="GO" id="GO:0005789">
    <property type="term" value="C:endoplasmic reticulum membrane"/>
    <property type="evidence" value="ECO:0007669"/>
    <property type="project" value="UniProtKB-SubCell"/>
</dbReference>
<evidence type="ECO:0000256" key="2">
    <source>
        <dbReference type="ARBA" id="ARBA00004922"/>
    </source>
</evidence>
<evidence type="ECO:0000256" key="3">
    <source>
        <dbReference type="ARBA" id="ARBA00008715"/>
    </source>
</evidence>
<comment type="catalytic activity">
    <reaction evidence="10">
        <text>an alpha-D-Glc-(1-&gt;3)-alpha-D-Man-(1-&gt;2)-alpha-D-Man-(1-&gt;2)-alpha-D-Man-(1-&gt;3)-[alpha-D-Man-(1-&gt;2)-alpha-D-Man-(1-&gt;3)-[alpha-D-Man-(1-&gt;2)-alpha-D-Man-(1-&gt;6)]-alpha-D-Man-(1-&gt;6)]-beta-D-Man-(1-&gt;4)-beta-D-GlcNAc-(1-&gt;4)-alpha-D-GlcNAc-diphospho-di-trans,poly-cis-dolichol + a di-trans,poly-cis-dolichyl beta-D-glucosyl phosphate = an alpha-D-Glc-(1-&gt;3)-alpha-D-Glc-(1-&gt;3)-alpha-D-Man-(1-&gt;2)-alpha-D-Man-(1-&gt;2)-alpha-D-Man-(1-&gt;3)-[alpha-D-Man-(1-&gt;2)-alpha-D-Man-(1-&gt;3)-[alpha-D-Man-(1-&gt;2)-alpha-D-Man-(1-&gt;6)]-alpha-D-Man-(1-&gt;6)]-beta-D-Man-(1-&gt;4)-beta-D-GlcNAc-(1-&gt;4)-alpha-D-GlcNAc-diphospho-di-trans,poly-cis-dolichol + a di-trans,poly-cis-dolichyl phosphate + H(+)</text>
        <dbReference type="Rhea" id="RHEA:31307"/>
        <dbReference type="Rhea" id="RHEA-COMP:19498"/>
        <dbReference type="Rhea" id="RHEA-COMP:19502"/>
        <dbReference type="Rhea" id="RHEA-COMP:19521"/>
        <dbReference type="Rhea" id="RHEA-COMP:19522"/>
        <dbReference type="ChEBI" id="CHEBI:15378"/>
        <dbReference type="ChEBI" id="CHEBI:57525"/>
        <dbReference type="ChEBI" id="CHEBI:57683"/>
        <dbReference type="ChEBI" id="CHEBI:132521"/>
        <dbReference type="ChEBI" id="CHEBI:132522"/>
        <dbReference type="EC" id="2.4.1.265"/>
    </reaction>
    <physiologicalReaction direction="left-to-right" evidence="10">
        <dbReference type="Rhea" id="RHEA:31308"/>
    </physiologicalReaction>
</comment>
<dbReference type="EC" id="2.4.1.-" evidence="11"/>
<keyword evidence="12" id="KW-0732">Signal</keyword>
<evidence type="ECO:0000313" key="14">
    <source>
        <dbReference type="Proteomes" id="UP000271241"/>
    </source>
</evidence>
<feature type="transmembrane region" description="Helical" evidence="11">
    <location>
        <begin position="179"/>
        <end position="204"/>
    </location>
</feature>
<protein>
    <recommendedName>
        <fullName evidence="11">Alpha-1,3-glucosyltransferase</fullName>
        <ecNumber evidence="11">2.4.1.-</ecNumber>
    </recommendedName>
</protein>
<dbReference type="GO" id="GO:0042283">
    <property type="term" value="F:dolichyl pyrophosphate Glc1Man9GlcNAc2 alpha-1,3-glucosyltransferase activity"/>
    <property type="evidence" value="ECO:0007669"/>
    <property type="project" value="UniProtKB-EC"/>
</dbReference>
<name>A0A4P9XUN1_9FUNG</name>
<keyword evidence="8 11" id="KW-1133">Transmembrane helix</keyword>
<evidence type="ECO:0000256" key="12">
    <source>
        <dbReference type="SAM" id="SignalP"/>
    </source>
</evidence>
<feature type="transmembrane region" description="Helical" evidence="11">
    <location>
        <begin position="474"/>
        <end position="497"/>
    </location>
</feature>